<keyword evidence="3" id="KW-1185">Reference proteome</keyword>
<reference evidence="2 3" key="1">
    <citation type="submission" date="2014-04" db="EMBL/GenBank/DDBJ databases">
        <title>A new species of microsporidia sheds light on the evolution of extreme parasitism.</title>
        <authorList>
            <person name="Haag K.L."/>
            <person name="James T.Y."/>
            <person name="Larsson R."/>
            <person name="Schaer T.M."/>
            <person name="Refardt D."/>
            <person name="Pombert J.-F."/>
            <person name="Ebert D."/>
        </authorList>
    </citation>
    <scope>NUCLEOTIDE SEQUENCE [LARGE SCALE GENOMIC DNA]</scope>
    <source>
        <strain evidence="2 3">UGP3</strain>
        <tissue evidence="2">Spores</tissue>
    </source>
</reference>
<feature type="compositionally biased region" description="Low complexity" evidence="1">
    <location>
        <begin position="157"/>
        <end position="169"/>
    </location>
</feature>
<proteinExistence type="predicted"/>
<name>A0A098VPC1_9MICR</name>
<protein>
    <submittedName>
        <fullName evidence="2">Uncharacterized protein</fullName>
    </submittedName>
</protein>
<feature type="compositionally biased region" description="Polar residues" evidence="1">
    <location>
        <begin position="62"/>
        <end position="78"/>
    </location>
</feature>
<sequence>MLTRSPNFSPPASSKVPPKQPDENMLDGTPISRTHPNLGLLNLANLVNHQNPRSRNGEQHPQRFQGQQNSHQNKDLTPNYNEAKFSLAPTQRFSLSAVGMEPVIGAACPQIPGDQASSLKLKDRLMELYSLCLSFSSPSAQHSSCDSGPSEGTQSFPQNQPVQAAPQNATSNVQPENKIDNSAVSKEPKKARRVQVQIACERLVKSVKTAGLASGAFPGAWNPNVLIQKEKEEQREPNEVRISV</sequence>
<feature type="compositionally biased region" description="Polar residues" evidence="1">
    <location>
        <begin position="140"/>
        <end position="156"/>
    </location>
</feature>
<feature type="compositionally biased region" description="Polar residues" evidence="1">
    <location>
        <begin position="170"/>
        <end position="184"/>
    </location>
</feature>
<feature type="compositionally biased region" description="Polar residues" evidence="1">
    <location>
        <begin position="1"/>
        <end position="12"/>
    </location>
</feature>
<dbReference type="HOGENOM" id="CLU_1138241_0_0_1"/>
<feature type="region of interest" description="Disordered" evidence="1">
    <location>
        <begin position="1"/>
        <end position="38"/>
    </location>
</feature>
<organism evidence="2 3">
    <name type="scientific">Mitosporidium daphniae</name>
    <dbReference type="NCBI Taxonomy" id="1485682"/>
    <lineage>
        <taxon>Eukaryota</taxon>
        <taxon>Fungi</taxon>
        <taxon>Fungi incertae sedis</taxon>
        <taxon>Microsporidia</taxon>
        <taxon>Mitosporidium</taxon>
    </lineage>
</organism>
<comment type="caution">
    <text evidence="2">The sequence shown here is derived from an EMBL/GenBank/DDBJ whole genome shotgun (WGS) entry which is preliminary data.</text>
</comment>
<dbReference type="AlphaFoldDB" id="A0A098VPC1"/>
<gene>
    <name evidence="2" type="ORF">DI09_51p30</name>
</gene>
<dbReference type="Proteomes" id="UP000029725">
    <property type="component" value="Unassembled WGS sequence"/>
</dbReference>
<evidence type="ECO:0000313" key="3">
    <source>
        <dbReference type="Proteomes" id="UP000029725"/>
    </source>
</evidence>
<feature type="region of interest" description="Disordered" evidence="1">
    <location>
        <begin position="140"/>
        <end position="190"/>
    </location>
</feature>
<dbReference type="RefSeq" id="XP_013237319.1">
    <property type="nucleotide sequence ID" value="XM_013381865.1"/>
</dbReference>
<dbReference type="EMBL" id="JMKJ01000466">
    <property type="protein sequence ID" value="KGG50877.1"/>
    <property type="molecule type" value="Genomic_DNA"/>
</dbReference>
<evidence type="ECO:0000256" key="1">
    <source>
        <dbReference type="SAM" id="MobiDB-lite"/>
    </source>
</evidence>
<accession>A0A098VPC1</accession>
<dbReference type="VEuPathDB" id="MicrosporidiaDB:DI09_51p30"/>
<evidence type="ECO:0000313" key="2">
    <source>
        <dbReference type="EMBL" id="KGG50877.1"/>
    </source>
</evidence>
<feature type="region of interest" description="Disordered" evidence="1">
    <location>
        <begin position="50"/>
        <end position="78"/>
    </location>
</feature>
<dbReference type="GeneID" id="25260231"/>